<dbReference type="Proteomes" id="UP000677054">
    <property type="component" value="Unassembled WGS sequence"/>
</dbReference>
<evidence type="ECO:0000313" key="3">
    <source>
        <dbReference type="Proteomes" id="UP000677054"/>
    </source>
</evidence>
<name>A0A7R8XIZ8_9CRUS</name>
<dbReference type="EMBL" id="LR900784">
    <property type="protein sequence ID" value="CAD7246886.1"/>
    <property type="molecule type" value="Genomic_DNA"/>
</dbReference>
<keyword evidence="3" id="KW-1185">Reference proteome</keyword>
<evidence type="ECO:0000256" key="1">
    <source>
        <dbReference type="SAM" id="MobiDB-lite"/>
    </source>
</evidence>
<sequence length="397" mass="44221">MVSWQNRGMGFSSAWSTETGDHDDVPEAEIRIETDNINLQGDSKLSIPDQAHLDAQPQPSTSPILSRRRRPALASSLATSSDSGQRTKVVSRMAQEWIQHFGIADEGIPSQEIIDSPLHSQTDQESVTADIDLSPSQSSIRMQHDVQSELICENDNLDLLFTQASKYKCDEEIGLPVLNAIIEVSCSQEDALNSPKETLKESLLKLGCQTHLLSRTGKCLTVSSEAGNQCHLLILATKSNDNGETLCFGLPTVEKPEIPSHVVLLSCFRVHAISLTPGFLCTIREEVVVEMPEGSLTLISPLGGCEVEKFTDNQVMDFLLNKKPLSTSSESVYKRIILKTFSAVTRTERYRGLFTTHSNAERPDDLDDWKERIHKIIMDQESRWNDPYSKAILKRMP</sequence>
<proteinExistence type="predicted"/>
<dbReference type="AlphaFoldDB" id="A0A7R8XIZ8"/>
<protein>
    <submittedName>
        <fullName evidence="2">Uncharacterized protein</fullName>
    </submittedName>
</protein>
<accession>A0A7R8XIZ8</accession>
<organism evidence="2">
    <name type="scientific">Darwinula stevensoni</name>
    <dbReference type="NCBI Taxonomy" id="69355"/>
    <lineage>
        <taxon>Eukaryota</taxon>
        <taxon>Metazoa</taxon>
        <taxon>Ecdysozoa</taxon>
        <taxon>Arthropoda</taxon>
        <taxon>Crustacea</taxon>
        <taxon>Oligostraca</taxon>
        <taxon>Ostracoda</taxon>
        <taxon>Podocopa</taxon>
        <taxon>Podocopida</taxon>
        <taxon>Darwinulocopina</taxon>
        <taxon>Darwinuloidea</taxon>
        <taxon>Darwinulidae</taxon>
        <taxon>Darwinula</taxon>
    </lineage>
</organism>
<reference evidence="2" key="1">
    <citation type="submission" date="2020-11" db="EMBL/GenBank/DDBJ databases">
        <authorList>
            <person name="Tran Van P."/>
        </authorList>
    </citation>
    <scope>NUCLEOTIDE SEQUENCE</scope>
</reference>
<evidence type="ECO:0000313" key="2">
    <source>
        <dbReference type="EMBL" id="CAD7246886.1"/>
    </source>
</evidence>
<feature type="compositionally biased region" description="Low complexity" evidence="1">
    <location>
        <begin position="72"/>
        <end position="83"/>
    </location>
</feature>
<feature type="region of interest" description="Disordered" evidence="1">
    <location>
        <begin position="52"/>
        <end position="87"/>
    </location>
</feature>
<gene>
    <name evidence="2" type="ORF">DSTB1V02_LOCUS6729</name>
</gene>
<feature type="region of interest" description="Disordered" evidence="1">
    <location>
        <begin position="1"/>
        <end position="22"/>
    </location>
</feature>
<dbReference type="EMBL" id="CAJPEV010001267">
    <property type="protein sequence ID" value="CAG0891740.1"/>
    <property type="molecule type" value="Genomic_DNA"/>
</dbReference>